<dbReference type="InterPro" id="IPR021321">
    <property type="entry name" value="DUF2922"/>
</dbReference>
<name>A0A069RJ16_PEPLI</name>
<evidence type="ECO:0000313" key="1">
    <source>
        <dbReference type="EMBL" id="KDR96803.1"/>
    </source>
</evidence>
<evidence type="ECO:0000313" key="2">
    <source>
        <dbReference type="Proteomes" id="UP000027946"/>
    </source>
</evidence>
<proteinExistence type="predicted"/>
<gene>
    <name evidence="1" type="ORF">CLIT_20p00160</name>
</gene>
<dbReference type="AlphaFoldDB" id="A0A069RJ16"/>
<dbReference type="OrthoDB" id="9795264at2"/>
<comment type="caution">
    <text evidence="1">The sequence shown here is derived from an EMBL/GenBank/DDBJ whole genome shotgun (WGS) entry which is preliminary data.</text>
</comment>
<accession>A0A069RJ16</accession>
<protein>
    <recommendedName>
        <fullName evidence="3">DUF2922 domain-containing protein</fullName>
    </recommendedName>
</protein>
<keyword evidence="1" id="KW-0614">Plasmid</keyword>
<organism evidence="1 2">
    <name type="scientific">Peptoclostridium litorale DSM 5388</name>
    <dbReference type="NCBI Taxonomy" id="1121324"/>
    <lineage>
        <taxon>Bacteria</taxon>
        <taxon>Bacillati</taxon>
        <taxon>Bacillota</taxon>
        <taxon>Clostridia</taxon>
        <taxon>Peptostreptococcales</taxon>
        <taxon>Peptoclostridiaceae</taxon>
        <taxon>Peptoclostridium</taxon>
    </lineage>
</organism>
<dbReference type="Proteomes" id="UP000027946">
    <property type="component" value="Unassembled WGS sequence"/>
</dbReference>
<evidence type="ECO:0008006" key="3">
    <source>
        <dbReference type="Google" id="ProtNLM"/>
    </source>
</evidence>
<dbReference type="eggNOG" id="ENOG5033A2M">
    <property type="taxonomic scope" value="Bacteria"/>
</dbReference>
<dbReference type="Pfam" id="PF11148">
    <property type="entry name" value="DUF2922"/>
    <property type="match status" value="1"/>
</dbReference>
<sequence>MVKKKLVLTFINKGGKKSSLSIDDPKEDVTQEQVKAVMDDIVAKNIFNTNGGDLVKVDSARIVQTDTTEFEYAD</sequence>
<geneLocation type="plasmid" evidence="1">
    <name>CLIT_20p</name>
</geneLocation>
<reference evidence="1 2" key="1">
    <citation type="submission" date="2014-03" db="EMBL/GenBank/DDBJ databases">
        <title>Genome sequence of Clostridium litorale W6, DSM 5388.</title>
        <authorList>
            <person name="Poehlein A."/>
            <person name="Jagirdar A."/>
            <person name="Khonsari B."/>
            <person name="Chibani C.M."/>
            <person name="Gutierrez Gutierrez D.A."/>
            <person name="Davydova E."/>
            <person name="Alghaithi H.S."/>
            <person name="Nair K.P."/>
            <person name="Dhamotharan K."/>
            <person name="Chandran L."/>
            <person name="G W."/>
            <person name="Daniel R."/>
        </authorList>
    </citation>
    <scope>NUCLEOTIDE SEQUENCE [LARGE SCALE GENOMIC DNA]</scope>
    <source>
        <strain evidence="1 2">W6</strain>
        <plasmid evidence="1">CLIT_20p</plasmid>
    </source>
</reference>
<dbReference type="EMBL" id="JJMM01000001">
    <property type="protein sequence ID" value="KDR96803.1"/>
    <property type="molecule type" value="Genomic_DNA"/>
</dbReference>
<keyword evidence="2" id="KW-1185">Reference proteome</keyword>
<dbReference type="RefSeq" id="WP_038260666.1">
    <property type="nucleotide sequence ID" value="NZ_FSRH01000022.1"/>
</dbReference>